<feature type="transmembrane region" description="Helical" evidence="1">
    <location>
        <begin position="28"/>
        <end position="44"/>
    </location>
</feature>
<organism evidence="2 3">
    <name type="scientific">Paracoccus simplex</name>
    <dbReference type="NCBI Taxonomy" id="2086346"/>
    <lineage>
        <taxon>Bacteria</taxon>
        <taxon>Pseudomonadati</taxon>
        <taxon>Pseudomonadota</taxon>
        <taxon>Alphaproteobacteria</taxon>
        <taxon>Rhodobacterales</taxon>
        <taxon>Paracoccaceae</taxon>
        <taxon>Paracoccus</taxon>
    </lineage>
</organism>
<evidence type="ECO:0000313" key="3">
    <source>
        <dbReference type="Proteomes" id="UP001595596"/>
    </source>
</evidence>
<protein>
    <submittedName>
        <fullName evidence="2">Uncharacterized protein</fullName>
    </submittedName>
</protein>
<dbReference type="RefSeq" id="WP_289894590.1">
    <property type="nucleotide sequence ID" value="NZ_JBHRXE010000057.1"/>
</dbReference>
<name>A0ABV7S4E6_9RHOB</name>
<accession>A0ABV7S4E6</accession>
<gene>
    <name evidence="2" type="ORF">ACFOMP_18040</name>
</gene>
<proteinExistence type="predicted"/>
<keyword evidence="1" id="KW-0812">Transmembrane</keyword>
<dbReference type="Proteomes" id="UP001595596">
    <property type="component" value="Unassembled WGS sequence"/>
</dbReference>
<comment type="caution">
    <text evidence="2">The sequence shown here is derived from an EMBL/GenBank/DDBJ whole genome shotgun (WGS) entry which is preliminary data.</text>
</comment>
<feature type="transmembrane region" description="Helical" evidence="1">
    <location>
        <begin position="56"/>
        <end position="78"/>
    </location>
</feature>
<reference evidence="3" key="1">
    <citation type="journal article" date="2019" name="Int. J. Syst. Evol. Microbiol.">
        <title>The Global Catalogue of Microorganisms (GCM) 10K type strain sequencing project: providing services to taxonomists for standard genome sequencing and annotation.</title>
        <authorList>
            <consortium name="The Broad Institute Genomics Platform"/>
            <consortium name="The Broad Institute Genome Sequencing Center for Infectious Disease"/>
            <person name="Wu L."/>
            <person name="Ma J."/>
        </authorList>
    </citation>
    <scope>NUCLEOTIDE SEQUENCE [LARGE SCALE GENOMIC DNA]</scope>
    <source>
        <strain evidence="3">VKM B-3226</strain>
    </source>
</reference>
<evidence type="ECO:0000256" key="1">
    <source>
        <dbReference type="SAM" id="Phobius"/>
    </source>
</evidence>
<evidence type="ECO:0000313" key="2">
    <source>
        <dbReference type="EMBL" id="MFC3571358.1"/>
    </source>
</evidence>
<dbReference type="EMBL" id="JBHRXE010000057">
    <property type="protein sequence ID" value="MFC3571358.1"/>
    <property type="molecule type" value="Genomic_DNA"/>
</dbReference>
<keyword evidence="3" id="KW-1185">Reference proteome</keyword>
<keyword evidence="1" id="KW-0472">Membrane</keyword>
<sequence length="86" mass="8825">MAAAGFGLLACLVAPILLLRLMPGLRSLLAGGAGLLLFCAWLYARMGGGKGLEGESIIVLIVGTVLAGTVIGFVARVITLLRRDDS</sequence>
<keyword evidence="1" id="KW-1133">Transmembrane helix</keyword>